<comment type="caution">
    <text evidence="1">The sequence shown here is derived from an EMBL/GenBank/DDBJ whole genome shotgun (WGS) entry which is preliminary data.</text>
</comment>
<sequence>MLKSLWGRLLAVAVILSVVPLVSGCSDPPLVRIAYRQIGGCQGVPDRETNGQPSGAVAAGAGFDYVAYRVDVIDNSAKGAATFNFDPELLSLGDSSHGENFVQIGYATGLGDQFGLPPAVFHPGDKTAYAEARVWAIVDRPDPNKPSSTTIDAFPLVYRTPAGSPGVNLVDEDVRPGFPYRPNCVDLESLG</sequence>
<dbReference type="RefSeq" id="WP_285661355.1">
    <property type="nucleotide sequence ID" value="NZ_BSTX01000001.1"/>
</dbReference>
<dbReference type="Proteomes" id="UP001165079">
    <property type="component" value="Unassembled WGS sequence"/>
</dbReference>
<proteinExistence type="predicted"/>
<organism evidence="1 2">
    <name type="scientific">Actinorhabdospora filicis</name>
    <dbReference type="NCBI Taxonomy" id="1785913"/>
    <lineage>
        <taxon>Bacteria</taxon>
        <taxon>Bacillati</taxon>
        <taxon>Actinomycetota</taxon>
        <taxon>Actinomycetes</taxon>
        <taxon>Micromonosporales</taxon>
        <taxon>Micromonosporaceae</taxon>
        <taxon>Actinorhabdospora</taxon>
    </lineage>
</organism>
<dbReference type="PROSITE" id="PS51257">
    <property type="entry name" value="PROKAR_LIPOPROTEIN"/>
    <property type="match status" value="1"/>
</dbReference>
<evidence type="ECO:0000313" key="2">
    <source>
        <dbReference type="Proteomes" id="UP001165079"/>
    </source>
</evidence>
<dbReference type="AlphaFoldDB" id="A0A9W6SIJ7"/>
<dbReference type="EMBL" id="BSTX01000001">
    <property type="protein sequence ID" value="GLZ76171.1"/>
    <property type="molecule type" value="Genomic_DNA"/>
</dbReference>
<gene>
    <name evidence="1" type="ORF">Afil01_09780</name>
</gene>
<accession>A0A9W6SIJ7</accession>
<protein>
    <submittedName>
        <fullName evidence="1">Uncharacterized protein</fullName>
    </submittedName>
</protein>
<reference evidence="1" key="1">
    <citation type="submission" date="2023-03" db="EMBL/GenBank/DDBJ databases">
        <title>Actinorhabdospora filicis NBRC 111898.</title>
        <authorList>
            <person name="Ichikawa N."/>
            <person name="Sato H."/>
            <person name="Tonouchi N."/>
        </authorList>
    </citation>
    <scope>NUCLEOTIDE SEQUENCE</scope>
    <source>
        <strain evidence="1">NBRC 111898</strain>
    </source>
</reference>
<keyword evidence="2" id="KW-1185">Reference proteome</keyword>
<name>A0A9W6SIJ7_9ACTN</name>
<evidence type="ECO:0000313" key="1">
    <source>
        <dbReference type="EMBL" id="GLZ76171.1"/>
    </source>
</evidence>